<evidence type="ECO:0000313" key="3">
    <source>
        <dbReference type="Proteomes" id="UP000467148"/>
    </source>
</evidence>
<evidence type="ECO:0008006" key="4">
    <source>
        <dbReference type="Google" id="ProtNLM"/>
    </source>
</evidence>
<dbReference type="RefSeq" id="WP_163746730.1">
    <property type="nucleotide sequence ID" value="NZ_AP022596.1"/>
</dbReference>
<dbReference type="KEGG" id="mhev:MHEL_12510"/>
<feature type="signal peptide" evidence="1">
    <location>
        <begin position="1"/>
        <end position="30"/>
    </location>
</feature>
<keyword evidence="1" id="KW-0732">Signal</keyword>
<keyword evidence="3" id="KW-1185">Reference proteome</keyword>
<gene>
    <name evidence="2" type="ORF">MHEL_12510</name>
</gene>
<dbReference type="Proteomes" id="UP000467148">
    <property type="component" value="Chromosome"/>
</dbReference>
<accession>A0A7I7T1Q7</accession>
<dbReference type="EMBL" id="AP022596">
    <property type="protein sequence ID" value="BBY63008.1"/>
    <property type="molecule type" value="Genomic_DNA"/>
</dbReference>
<sequence>MSVIATKLQTTAGAAIIAAAAVMTPAVAHAAPSLASFSEGIGNSAELLIDPVVIVATPGAHKSAAASVTANSTPPAQVIQTFISGFVDAAQSAVKAGVQYFGTWVYGGLAFTGLAFSLAGQILPGPIGDAFTNVGTGFDNAATNVAKAIKIGPYSTSA</sequence>
<name>A0A7I7T1Q7_9MYCO</name>
<proteinExistence type="predicted"/>
<evidence type="ECO:0000313" key="2">
    <source>
        <dbReference type="EMBL" id="BBY63008.1"/>
    </source>
</evidence>
<feature type="chain" id="PRO_5029524555" description="PE family protein" evidence="1">
    <location>
        <begin position="31"/>
        <end position="158"/>
    </location>
</feature>
<dbReference type="AlphaFoldDB" id="A0A7I7T1Q7"/>
<protein>
    <recommendedName>
        <fullName evidence="4">PE family protein</fullName>
    </recommendedName>
</protein>
<reference evidence="2 3" key="1">
    <citation type="journal article" date="2019" name="Emerg. Microbes Infect.">
        <title>Comprehensive subspecies identification of 175 nontuberculous mycobacteria species based on 7547 genomic profiles.</title>
        <authorList>
            <person name="Matsumoto Y."/>
            <person name="Kinjo T."/>
            <person name="Motooka D."/>
            <person name="Nabeya D."/>
            <person name="Jung N."/>
            <person name="Uechi K."/>
            <person name="Horii T."/>
            <person name="Iida T."/>
            <person name="Fujita J."/>
            <person name="Nakamura S."/>
        </authorList>
    </citation>
    <scope>NUCLEOTIDE SEQUENCE [LARGE SCALE GENOMIC DNA]</scope>
    <source>
        <strain evidence="2 3">JCM 30396</strain>
    </source>
</reference>
<evidence type="ECO:0000256" key="1">
    <source>
        <dbReference type="SAM" id="SignalP"/>
    </source>
</evidence>
<organism evidence="2 3">
    <name type="scientific">Mycolicibacterium helvum</name>
    <dbReference type="NCBI Taxonomy" id="1534349"/>
    <lineage>
        <taxon>Bacteria</taxon>
        <taxon>Bacillati</taxon>
        <taxon>Actinomycetota</taxon>
        <taxon>Actinomycetes</taxon>
        <taxon>Mycobacteriales</taxon>
        <taxon>Mycobacteriaceae</taxon>
        <taxon>Mycolicibacterium</taxon>
    </lineage>
</organism>